<dbReference type="SUPFAM" id="SSF55729">
    <property type="entry name" value="Acyl-CoA N-acyltransferases (Nat)"/>
    <property type="match status" value="1"/>
</dbReference>
<name>A0A3Q9BKK5_9LACT</name>
<dbReference type="EMBL" id="CP034465">
    <property type="protein sequence ID" value="AZP04516.1"/>
    <property type="molecule type" value="Genomic_DNA"/>
</dbReference>
<feature type="domain" description="N-acetyltransferase" evidence="1">
    <location>
        <begin position="1"/>
        <end position="171"/>
    </location>
</feature>
<protein>
    <submittedName>
        <fullName evidence="2">N-acetyltransferase</fullName>
    </submittedName>
</protein>
<evidence type="ECO:0000313" key="3">
    <source>
        <dbReference type="Proteomes" id="UP000273326"/>
    </source>
</evidence>
<dbReference type="GO" id="GO:0016747">
    <property type="term" value="F:acyltransferase activity, transferring groups other than amino-acyl groups"/>
    <property type="evidence" value="ECO:0007669"/>
    <property type="project" value="InterPro"/>
</dbReference>
<reference evidence="3" key="1">
    <citation type="submission" date="2018-12" db="EMBL/GenBank/DDBJ databases">
        <title>Complete genome sequencing of Jeotgalibaca sp. H21T32.</title>
        <authorList>
            <person name="Bae J.-W."/>
            <person name="Lee S.-Y."/>
        </authorList>
    </citation>
    <scope>NUCLEOTIDE SEQUENCE [LARGE SCALE GENOMIC DNA]</scope>
    <source>
        <strain evidence="3">H21T32</strain>
    </source>
</reference>
<gene>
    <name evidence="2" type="ORF">EJN90_07650</name>
</gene>
<keyword evidence="3" id="KW-1185">Reference proteome</keyword>
<evidence type="ECO:0000313" key="2">
    <source>
        <dbReference type="EMBL" id="AZP04516.1"/>
    </source>
</evidence>
<dbReference type="CDD" id="cd04301">
    <property type="entry name" value="NAT_SF"/>
    <property type="match status" value="1"/>
</dbReference>
<dbReference type="InterPro" id="IPR016181">
    <property type="entry name" value="Acyl_CoA_acyltransferase"/>
</dbReference>
<sequence length="199" mass="23134">MKIREYSGSDKQSWIECRVLSFLDSSYFDDVQNFREEYDNPVIQMVAVDDGKVVGFLDCEYEKIAGDVCYFKGERGGVIWHLGVLPAYRKQGIANQLWEATKEKLSAVGIARVEVWTQDDAAATAWYRKNNFKFREAYLNAFIKGTAQDKVIQKYVNLPKIGEIYGIRNFNFEAPIERKEELAKICYRLHEVRVYESQL</sequence>
<organism evidence="2 3">
    <name type="scientific">Jeotgalibaca ciconiae</name>
    <dbReference type="NCBI Taxonomy" id="2496265"/>
    <lineage>
        <taxon>Bacteria</taxon>
        <taxon>Bacillati</taxon>
        <taxon>Bacillota</taxon>
        <taxon>Bacilli</taxon>
        <taxon>Lactobacillales</taxon>
        <taxon>Carnobacteriaceae</taxon>
        <taxon>Jeotgalibaca</taxon>
    </lineage>
</organism>
<dbReference type="Pfam" id="PF00583">
    <property type="entry name" value="Acetyltransf_1"/>
    <property type="match status" value="1"/>
</dbReference>
<dbReference type="OrthoDB" id="9797989at2"/>
<dbReference type="InterPro" id="IPR000182">
    <property type="entry name" value="GNAT_dom"/>
</dbReference>
<dbReference type="Gene3D" id="3.40.630.30">
    <property type="match status" value="1"/>
</dbReference>
<keyword evidence="2" id="KW-0808">Transferase</keyword>
<dbReference type="Proteomes" id="UP000273326">
    <property type="component" value="Chromosome"/>
</dbReference>
<dbReference type="RefSeq" id="WP_126110009.1">
    <property type="nucleotide sequence ID" value="NZ_CP034465.1"/>
</dbReference>
<evidence type="ECO:0000259" key="1">
    <source>
        <dbReference type="PROSITE" id="PS51186"/>
    </source>
</evidence>
<accession>A0A3Q9BKK5</accession>
<dbReference type="KEGG" id="jeh:EJN90_07650"/>
<dbReference type="AlphaFoldDB" id="A0A3Q9BKK5"/>
<proteinExistence type="predicted"/>
<dbReference type="PROSITE" id="PS51186">
    <property type="entry name" value="GNAT"/>
    <property type="match status" value="1"/>
</dbReference>